<dbReference type="GO" id="GO:0008270">
    <property type="term" value="F:zinc ion binding"/>
    <property type="evidence" value="ECO:0007669"/>
    <property type="project" value="InterPro"/>
</dbReference>
<dbReference type="AlphaFoldDB" id="A0A7K0DYS1"/>
<dbReference type="Pfam" id="PF08240">
    <property type="entry name" value="ADH_N"/>
    <property type="match status" value="1"/>
</dbReference>
<comment type="caution">
    <text evidence="8">The sequence shown here is derived from an EMBL/GenBank/DDBJ whole genome shotgun (WGS) entry which is preliminary data.</text>
</comment>
<feature type="domain" description="Alcohol dehydrogenase-like N-terminal" evidence="7">
    <location>
        <begin position="24"/>
        <end position="140"/>
    </location>
</feature>
<dbReference type="InterPro" id="IPR013154">
    <property type="entry name" value="ADH-like_N"/>
</dbReference>
<comment type="similarity">
    <text evidence="5">Belongs to the zinc-containing alcohol dehydrogenase family.</text>
</comment>
<protein>
    <submittedName>
        <fullName evidence="8">L-threonine 3-dehydrogenase</fullName>
        <ecNumber evidence="8">1.1.1.103</ecNumber>
    </submittedName>
</protein>
<dbReference type="Pfam" id="PF00107">
    <property type="entry name" value="ADH_zinc_N"/>
    <property type="match status" value="1"/>
</dbReference>
<evidence type="ECO:0000259" key="6">
    <source>
        <dbReference type="Pfam" id="PF00107"/>
    </source>
</evidence>
<evidence type="ECO:0000256" key="3">
    <source>
        <dbReference type="ARBA" id="ARBA00022833"/>
    </source>
</evidence>
<dbReference type="Gene3D" id="3.40.50.720">
    <property type="entry name" value="NAD(P)-binding Rossmann-like Domain"/>
    <property type="match status" value="1"/>
</dbReference>
<dbReference type="InterPro" id="IPR011032">
    <property type="entry name" value="GroES-like_sf"/>
</dbReference>
<feature type="domain" description="Alcohol dehydrogenase-like C-terminal" evidence="6">
    <location>
        <begin position="179"/>
        <end position="293"/>
    </location>
</feature>
<keyword evidence="9" id="KW-1185">Reference proteome</keyword>
<dbReference type="Proteomes" id="UP000431401">
    <property type="component" value="Unassembled WGS sequence"/>
</dbReference>
<evidence type="ECO:0000256" key="4">
    <source>
        <dbReference type="ARBA" id="ARBA00023002"/>
    </source>
</evidence>
<dbReference type="PANTHER" id="PTHR43401:SF2">
    <property type="entry name" value="L-THREONINE 3-DEHYDROGENASE"/>
    <property type="match status" value="1"/>
</dbReference>
<dbReference type="EMBL" id="WEGI01000016">
    <property type="protein sequence ID" value="MQY30953.1"/>
    <property type="molecule type" value="Genomic_DNA"/>
</dbReference>
<dbReference type="InterPro" id="IPR002328">
    <property type="entry name" value="ADH_Zn_CS"/>
</dbReference>
<evidence type="ECO:0000259" key="7">
    <source>
        <dbReference type="Pfam" id="PF08240"/>
    </source>
</evidence>
<evidence type="ECO:0000313" key="9">
    <source>
        <dbReference type="Proteomes" id="UP000431401"/>
    </source>
</evidence>
<dbReference type="SUPFAM" id="SSF50129">
    <property type="entry name" value="GroES-like"/>
    <property type="match status" value="1"/>
</dbReference>
<dbReference type="GO" id="GO:0008743">
    <property type="term" value="F:L-threonine 3-dehydrogenase activity"/>
    <property type="evidence" value="ECO:0007669"/>
    <property type="project" value="UniProtKB-EC"/>
</dbReference>
<organism evidence="8 9">
    <name type="scientific">Nocardia aurantia</name>
    <dbReference type="NCBI Taxonomy" id="2585199"/>
    <lineage>
        <taxon>Bacteria</taxon>
        <taxon>Bacillati</taxon>
        <taxon>Actinomycetota</taxon>
        <taxon>Actinomycetes</taxon>
        <taxon>Mycobacteriales</taxon>
        <taxon>Nocardiaceae</taxon>
        <taxon>Nocardia</taxon>
    </lineage>
</organism>
<keyword evidence="3 5" id="KW-0862">Zinc</keyword>
<dbReference type="InterPro" id="IPR013149">
    <property type="entry name" value="ADH-like_C"/>
</dbReference>
<comment type="cofactor">
    <cofactor evidence="1 5">
        <name>Zn(2+)</name>
        <dbReference type="ChEBI" id="CHEBI:29105"/>
    </cofactor>
</comment>
<proteinExistence type="inferred from homology"/>
<accession>A0A7K0DYS1</accession>
<keyword evidence="2 5" id="KW-0479">Metal-binding</keyword>
<dbReference type="SUPFAM" id="SSF51735">
    <property type="entry name" value="NAD(P)-binding Rossmann-fold domains"/>
    <property type="match status" value="1"/>
</dbReference>
<evidence type="ECO:0000256" key="1">
    <source>
        <dbReference type="ARBA" id="ARBA00001947"/>
    </source>
</evidence>
<dbReference type="InterPro" id="IPR050129">
    <property type="entry name" value="Zn_alcohol_dh"/>
</dbReference>
<gene>
    <name evidence="8" type="primary">tdh_7</name>
    <name evidence="8" type="ORF">NRB56_65580</name>
</gene>
<evidence type="ECO:0000256" key="2">
    <source>
        <dbReference type="ARBA" id="ARBA00022723"/>
    </source>
</evidence>
<dbReference type="PANTHER" id="PTHR43401">
    <property type="entry name" value="L-THREONINE 3-DEHYDROGENASE"/>
    <property type="match status" value="1"/>
</dbReference>
<dbReference type="Gene3D" id="3.90.180.10">
    <property type="entry name" value="Medium-chain alcohol dehydrogenases, catalytic domain"/>
    <property type="match status" value="1"/>
</dbReference>
<dbReference type="EC" id="1.1.1.103" evidence="8"/>
<dbReference type="PROSITE" id="PS00059">
    <property type="entry name" value="ADH_ZINC"/>
    <property type="match status" value="1"/>
</dbReference>
<sequence>MRAYVITGPGTGSVTEVPAPQPRPDGVVVEISKVGVCGTDIELFDGSMAYLHDGNARYPLIIGHEWAGRVVDAGAEVDPSWVGRRVTGDTMLGCGQCVRCTSGRAHVCRTRYEVGVRGGWPGALAERLALPAGALYAVPDSIDDVRAAMIEPAGNAWRAFDAGGVVAGERLLILGPGTIGLLCAMFARAAGVEVHMAGREGRSLRFARTLGFDGVWTTDTLPELPWHGVVDASSAAHFPRLAVDLIEPGRRVALVGLAGLPSTIDTRDVALKDVTLAGILGGSAGLRPAIDAFANGTVDPGPLVSSIVPMEAATDILAGRPIPGVGSGPKTVIDVAPGSRR</sequence>
<keyword evidence="4 8" id="KW-0560">Oxidoreductase</keyword>
<reference evidence="8 9" key="1">
    <citation type="submission" date="2019-10" db="EMBL/GenBank/DDBJ databases">
        <title>Nocardia macrotermitis sp. nov. and Nocardia aurantia sp. nov., isolated from the gut of fungus growing-termite Macrotermes natalensis.</title>
        <authorList>
            <person name="Benndorf R."/>
            <person name="Schwitalla J."/>
            <person name="Martin K."/>
            <person name="De Beer W."/>
            <person name="Kaster A.-K."/>
            <person name="Vollmers J."/>
            <person name="Poulsen M."/>
            <person name="Beemelmanns C."/>
        </authorList>
    </citation>
    <scope>NUCLEOTIDE SEQUENCE [LARGE SCALE GENOMIC DNA]</scope>
    <source>
        <strain evidence="8 9">RB56</strain>
    </source>
</reference>
<evidence type="ECO:0000256" key="5">
    <source>
        <dbReference type="RuleBase" id="RU361277"/>
    </source>
</evidence>
<name>A0A7K0DYS1_9NOCA</name>
<evidence type="ECO:0000313" key="8">
    <source>
        <dbReference type="EMBL" id="MQY30953.1"/>
    </source>
</evidence>
<dbReference type="InterPro" id="IPR036291">
    <property type="entry name" value="NAD(P)-bd_dom_sf"/>
</dbReference>